<feature type="domain" description="PHD-type" evidence="6">
    <location>
        <begin position="650"/>
        <end position="755"/>
    </location>
</feature>
<dbReference type="GO" id="GO:0008270">
    <property type="term" value="F:zinc ion binding"/>
    <property type="evidence" value="ECO:0007669"/>
    <property type="project" value="UniProtKB-KW"/>
</dbReference>
<feature type="region of interest" description="Disordered" evidence="5">
    <location>
        <begin position="587"/>
        <end position="630"/>
    </location>
</feature>
<dbReference type="InterPro" id="IPR034732">
    <property type="entry name" value="EPHD"/>
</dbReference>
<dbReference type="PROSITE" id="PS51805">
    <property type="entry name" value="EPHD"/>
    <property type="match status" value="1"/>
</dbReference>
<dbReference type="InterPro" id="IPR013083">
    <property type="entry name" value="Znf_RING/FYVE/PHD"/>
</dbReference>
<feature type="compositionally biased region" description="Polar residues" evidence="5">
    <location>
        <begin position="588"/>
        <end position="597"/>
    </location>
</feature>
<feature type="region of interest" description="Disordered" evidence="5">
    <location>
        <begin position="646"/>
        <end position="669"/>
    </location>
</feature>
<feature type="compositionally biased region" description="Low complexity" evidence="5">
    <location>
        <begin position="600"/>
        <end position="616"/>
    </location>
</feature>
<evidence type="ECO:0000256" key="5">
    <source>
        <dbReference type="SAM" id="MobiDB-lite"/>
    </source>
</evidence>
<dbReference type="InterPro" id="IPR052440">
    <property type="entry name" value="Trans_Reg/Chrom_Remod"/>
</dbReference>
<keyword evidence="8" id="KW-1185">Reference proteome</keyword>
<dbReference type="PANTHER" id="PTHR14955:SF4">
    <property type="entry name" value="PHD-TYPE DOMAIN-CONTAINING PROTEIN"/>
    <property type="match status" value="1"/>
</dbReference>
<dbReference type="AlphaFoldDB" id="A0A8S9Y977"/>
<proteinExistence type="predicted"/>
<dbReference type="EMBL" id="JTDE01021939">
    <property type="protein sequence ID" value="KAF7232272.1"/>
    <property type="molecule type" value="Genomic_DNA"/>
</dbReference>
<evidence type="ECO:0000256" key="3">
    <source>
        <dbReference type="ARBA" id="ARBA00022771"/>
    </source>
</evidence>
<name>A0A8S9Y977_9TREM</name>
<dbReference type="InterPro" id="IPR001965">
    <property type="entry name" value="Znf_PHD"/>
</dbReference>
<evidence type="ECO:0000256" key="2">
    <source>
        <dbReference type="ARBA" id="ARBA00022723"/>
    </source>
</evidence>
<evidence type="ECO:0000256" key="4">
    <source>
        <dbReference type="ARBA" id="ARBA00022833"/>
    </source>
</evidence>
<dbReference type="GO" id="GO:0006357">
    <property type="term" value="P:regulation of transcription by RNA polymerase II"/>
    <property type="evidence" value="ECO:0007669"/>
    <property type="project" value="TreeGrafter"/>
</dbReference>
<gene>
    <name evidence="7" type="ORF">EG68_10517</name>
</gene>
<keyword evidence="1" id="KW-0597">Phosphoprotein</keyword>
<reference evidence="7" key="1">
    <citation type="submission" date="2019-07" db="EMBL/GenBank/DDBJ databases">
        <title>Annotation for the trematode Paragonimus miyazaki's.</title>
        <authorList>
            <person name="Choi Y.-J."/>
        </authorList>
    </citation>
    <scope>NUCLEOTIDE SEQUENCE</scope>
    <source>
        <strain evidence="7">Japan</strain>
    </source>
</reference>
<dbReference type="GO" id="GO:0005634">
    <property type="term" value="C:nucleus"/>
    <property type="evidence" value="ECO:0007669"/>
    <property type="project" value="TreeGrafter"/>
</dbReference>
<keyword evidence="2" id="KW-0479">Metal-binding</keyword>
<evidence type="ECO:0000313" key="8">
    <source>
        <dbReference type="Proteomes" id="UP000822476"/>
    </source>
</evidence>
<comment type="caution">
    <text evidence="7">The sequence shown here is derived from an EMBL/GenBank/DDBJ whole genome shotgun (WGS) entry which is preliminary data.</text>
</comment>
<keyword evidence="4" id="KW-0862">Zinc</keyword>
<dbReference type="Gene3D" id="3.30.40.10">
    <property type="entry name" value="Zinc/RING finger domain, C3HC4 (zinc finger)"/>
    <property type="match status" value="1"/>
</dbReference>
<evidence type="ECO:0000313" key="7">
    <source>
        <dbReference type="EMBL" id="KAF7232272.1"/>
    </source>
</evidence>
<feature type="region of interest" description="Disordered" evidence="5">
    <location>
        <begin position="324"/>
        <end position="361"/>
    </location>
</feature>
<protein>
    <recommendedName>
        <fullName evidence="6">PHD-type domain-containing protein</fullName>
    </recommendedName>
</protein>
<evidence type="ECO:0000259" key="6">
    <source>
        <dbReference type="PROSITE" id="PS51805"/>
    </source>
</evidence>
<dbReference type="Proteomes" id="UP000822476">
    <property type="component" value="Unassembled WGS sequence"/>
</dbReference>
<sequence length="759" mass="81279">MTFLTIDQLNFPHANRPKVSDADRDSVTSYCIEEKLITPSPDLMSLSSMLPFSLNSHLGAFDSRSKNESNFTVNRSNFFFNKKLPLLPSFKLNNKISDLTVATEFSSGNEIPHFHSCCSSPPPPALSPASSSPANLINNMCSQTSPSPPVIVAEIGSCSSASSRTASEKGLRLETGPVVAASLSSIPVNFGVAPRLPENLAAFPRITSLSSSTSSSSSSSSSSVINECLENATNGLPILEKISIVLGSPLRILNDPIPPDRAKESKIPGDSTYCVAPGTDKCPTHVDNTLSDCTGINSSVTPSADVHPSNDRGVAHLNVSANQYHARRKRTDSKATAKRTSSSAAKRRRRTKRNRNDSDSDFELRKSSICGLSRGKSDAAAVVSRTKQRANAKRTNVVPQPSTAIEAAATRRYLESPFLCLCQSGGTASGLTQTTSLICNRARMSSINSAHTECVTATAALPAHIISPALRGLSNSTASAYQCAHSSIPPTCPLNSASHGTEELLADYSNKHTETKTIFSGLSYRPAIQRKNPLSQQPSEITTDQPWLCAFCGRDNTFVNLGSLYGPYWITDAERLQLPPETVCQAAPVSQTSTSPVRYSKSASSGERAGRSARSGVITSTVTRSAAAQGRNSVANTGSLRLIIKSRNTPASSQSSRKQDSTEPARVGPSGEVWFHRECVLWAPGTFIQGNGTVESLGEALQLSLNTVCSHCGKRGAILSCCSRGCNLSYHYQCAQDAECHLNEEQYTLMCKKHKIYNC</sequence>
<dbReference type="Pfam" id="PF13771">
    <property type="entry name" value="zf-HC5HC2H"/>
    <property type="match status" value="1"/>
</dbReference>
<dbReference type="SMART" id="SM00249">
    <property type="entry name" value="PHD"/>
    <property type="match status" value="1"/>
</dbReference>
<keyword evidence="3" id="KW-0863">Zinc-finger</keyword>
<dbReference type="PANTHER" id="PTHR14955">
    <property type="entry name" value="RETINOIC ACID INDUCED 1/TRANSCRIPTION FACTOR 20"/>
    <property type="match status" value="1"/>
</dbReference>
<accession>A0A8S9Y977</accession>
<organism evidence="7 8">
    <name type="scientific">Paragonimus skrjabini miyazakii</name>
    <dbReference type="NCBI Taxonomy" id="59628"/>
    <lineage>
        <taxon>Eukaryota</taxon>
        <taxon>Metazoa</taxon>
        <taxon>Spiralia</taxon>
        <taxon>Lophotrochozoa</taxon>
        <taxon>Platyhelminthes</taxon>
        <taxon>Trematoda</taxon>
        <taxon>Digenea</taxon>
        <taxon>Plagiorchiida</taxon>
        <taxon>Troglotremata</taxon>
        <taxon>Troglotrematidae</taxon>
        <taxon>Paragonimus</taxon>
    </lineage>
</organism>
<evidence type="ECO:0000256" key="1">
    <source>
        <dbReference type="ARBA" id="ARBA00022553"/>
    </source>
</evidence>
<feature type="compositionally biased region" description="Polar residues" evidence="5">
    <location>
        <begin position="617"/>
        <end position="630"/>
    </location>
</feature>
<dbReference type="OrthoDB" id="10029243at2759"/>
<feature type="compositionally biased region" description="Polar residues" evidence="5">
    <location>
        <begin position="646"/>
        <end position="656"/>
    </location>
</feature>